<dbReference type="InterPro" id="IPR036691">
    <property type="entry name" value="Endo/exonu/phosph_ase_sf"/>
</dbReference>
<feature type="compositionally biased region" description="Basic and acidic residues" evidence="1">
    <location>
        <begin position="227"/>
        <end position="246"/>
    </location>
</feature>
<reference evidence="2" key="1">
    <citation type="submission" date="2025-08" db="UniProtKB">
        <authorList>
            <consortium name="RefSeq"/>
        </authorList>
    </citation>
    <scope>IDENTIFICATION</scope>
</reference>
<accession>A0A1S3XMG4</accession>
<dbReference type="PaxDb" id="4097-A0A1S3XMG4"/>
<dbReference type="Gene3D" id="3.60.10.10">
    <property type="entry name" value="Endonuclease/exonuclease/phosphatase"/>
    <property type="match status" value="1"/>
</dbReference>
<dbReference type="PANTHER" id="PTHR23227:SF67">
    <property type="entry name" value="CRANIOFACIAL DEVELOPMENT PROTEIN 2-LIKE"/>
    <property type="match status" value="1"/>
</dbReference>
<organism evidence="2">
    <name type="scientific">Nicotiana tabacum</name>
    <name type="common">Common tobacco</name>
    <dbReference type="NCBI Taxonomy" id="4097"/>
    <lineage>
        <taxon>Eukaryota</taxon>
        <taxon>Viridiplantae</taxon>
        <taxon>Streptophyta</taxon>
        <taxon>Embryophyta</taxon>
        <taxon>Tracheophyta</taxon>
        <taxon>Spermatophyta</taxon>
        <taxon>Magnoliopsida</taxon>
        <taxon>eudicotyledons</taxon>
        <taxon>Gunneridae</taxon>
        <taxon>Pentapetalae</taxon>
        <taxon>asterids</taxon>
        <taxon>lamiids</taxon>
        <taxon>Solanales</taxon>
        <taxon>Solanaceae</taxon>
        <taxon>Nicotianoideae</taxon>
        <taxon>Nicotianeae</taxon>
        <taxon>Nicotiana</taxon>
    </lineage>
</organism>
<sequence length="246" mass="27762">MVFWEGGGQEQGRNRVGILVDKDLRELVVEVRRVNDRLITIKLVVGGFTLNIISVYASQAGLDEEVKRHFWKDLDEMVRGIPHTEKLCIREDFNGHIGATSGGYDDVHGGFGFGDTNGGGTSLLDFARAFNLVIANSNFLKMREHLVTFRSSVAETQINYLLCRKSDRGLCTDCKGREVEDGWWTTGLRLIGEGSNGSCCTEKTETWKKFCLGRRFRKVDKEEDIDAEKKEEEDSDAEKKEEEDLA</sequence>
<evidence type="ECO:0000256" key="1">
    <source>
        <dbReference type="SAM" id="MobiDB-lite"/>
    </source>
</evidence>
<dbReference type="STRING" id="4097.A0A1S3XMG4"/>
<feature type="region of interest" description="Disordered" evidence="1">
    <location>
        <begin position="222"/>
        <end position="246"/>
    </location>
</feature>
<dbReference type="AlphaFoldDB" id="A0A1S3XMG4"/>
<protein>
    <submittedName>
        <fullName evidence="2">Craniofacial development protein 2-like</fullName>
    </submittedName>
</protein>
<evidence type="ECO:0000313" key="2">
    <source>
        <dbReference type="RefSeq" id="XP_016440857.1"/>
    </source>
</evidence>
<dbReference type="RefSeq" id="XP_016440857.1">
    <property type="nucleotide sequence ID" value="XM_016585371.1"/>
</dbReference>
<proteinExistence type="predicted"/>
<name>A0A1S3XMG4_TOBAC</name>
<dbReference type="PANTHER" id="PTHR23227">
    <property type="entry name" value="BUCENTAUR RELATED"/>
    <property type="match status" value="1"/>
</dbReference>
<dbReference type="KEGG" id="nta:107766572"/>
<dbReference type="SUPFAM" id="SSF56219">
    <property type="entry name" value="DNase I-like"/>
    <property type="match status" value="1"/>
</dbReference>
<gene>
    <name evidence="2" type="primary">LOC107766572</name>
</gene>
<dbReference type="InterPro" id="IPR027124">
    <property type="entry name" value="Swc5/CFDP1/2"/>
</dbReference>